<name>A0A1E7FV42_9STRA</name>
<dbReference type="InParanoid" id="A0A1E7FV42"/>
<dbReference type="GO" id="GO:0046422">
    <property type="term" value="F:violaxanthin de-epoxidase activity"/>
    <property type="evidence" value="ECO:0007669"/>
    <property type="project" value="InterPro"/>
</dbReference>
<dbReference type="PANTHER" id="PTHR33970:SF1">
    <property type="entry name" value="VIOLAXANTHIN DE-EPOXIDASE, CHLOROPLASTIC"/>
    <property type="match status" value="1"/>
</dbReference>
<feature type="chain" id="PRO_5009193569" evidence="2">
    <location>
        <begin position="21"/>
        <end position="449"/>
    </location>
</feature>
<dbReference type="Pfam" id="PF07137">
    <property type="entry name" value="VDE"/>
    <property type="match status" value="1"/>
</dbReference>
<keyword evidence="2" id="KW-0732">Signal</keyword>
<evidence type="ECO:0000259" key="3">
    <source>
        <dbReference type="Pfam" id="PF07137"/>
    </source>
</evidence>
<feature type="region of interest" description="Disordered" evidence="1">
    <location>
        <begin position="32"/>
        <end position="69"/>
    </location>
</feature>
<dbReference type="EMBL" id="KV784353">
    <property type="protein sequence ID" value="OEU21997.1"/>
    <property type="molecule type" value="Genomic_DNA"/>
</dbReference>
<sequence>MNKISSITLGCILLASGSSAFTPTHLNQHPICSTHHQEQKTRRYAVSGGNNNNSDDENDNKSASTTTSSRGGLVGNKFIQSLKQTAAVSALALGLTVGALGTSPLPAVASDSKAIVGCLVTKCQAPFLKCITSPLCLANVACINTCNGKEDEIGCQIKCGDLFDNPVTGEFNKCAVSDMNCVPQQKDEGLYPVPAPEILVPKFDTSLWNGRWYITAGQNPLFDIFPCQVHFFTETAPGKFYGKLNWRIEEPDGEFFNRDAVQEFIQDPKQPAHLVNHDNEYLHYQDDWYILDYEPDNNPTNTPPFAFVYYRGSNDAWDGYGGVVVYTREAKLPDSLLPRMREAAKKIGYDFDKDFAVTDNTCKSLDNQDSILLKEKFAGKVLLQTEQSLAAQATKFRGNAANSIKAQKIFFGNDSKSAQEAFEKLSKDVQKFEESFEDDVQKLEKSFTK</sequence>
<protein>
    <submittedName>
        <fullName evidence="4">Violaxanthin de-epoxidase</fullName>
    </submittedName>
</protein>
<dbReference type="Proteomes" id="UP000095751">
    <property type="component" value="Unassembled WGS sequence"/>
</dbReference>
<gene>
    <name evidence="4" type="primary">VDE_1</name>
    <name evidence="4" type="ORF">FRACYDRAFT_267113</name>
</gene>
<dbReference type="OrthoDB" id="10258187at2759"/>
<organism evidence="4 5">
    <name type="scientific">Fragilariopsis cylindrus CCMP1102</name>
    <dbReference type="NCBI Taxonomy" id="635003"/>
    <lineage>
        <taxon>Eukaryota</taxon>
        <taxon>Sar</taxon>
        <taxon>Stramenopiles</taxon>
        <taxon>Ochrophyta</taxon>
        <taxon>Bacillariophyta</taxon>
        <taxon>Bacillariophyceae</taxon>
        <taxon>Bacillariophycidae</taxon>
        <taxon>Bacillariales</taxon>
        <taxon>Bacillariaceae</taxon>
        <taxon>Fragilariopsis</taxon>
    </lineage>
</organism>
<dbReference type="InterPro" id="IPR010788">
    <property type="entry name" value="VDE_dom"/>
</dbReference>
<dbReference type="Gene3D" id="2.40.128.20">
    <property type="match status" value="1"/>
</dbReference>
<dbReference type="InterPro" id="IPR044682">
    <property type="entry name" value="VDE"/>
</dbReference>
<evidence type="ECO:0000313" key="4">
    <source>
        <dbReference type="EMBL" id="OEU21997.1"/>
    </source>
</evidence>
<proteinExistence type="predicted"/>
<dbReference type="GO" id="GO:0010028">
    <property type="term" value="P:xanthophyll cycle"/>
    <property type="evidence" value="ECO:0007669"/>
    <property type="project" value="InterPro"/>
</dbReference>
<feature type="domain" description="VDE lipocalin" evidence="3">
    <location>
        <begin position="117"/>
        <end position="360"/>
    </location>
</feature>
<evidence type="ECO:0000256" key="1">
    <source>
        <dbReference type="SAM" id="MobiDB-lite"/>
    </source>
</evidence>
<feature type="signal peptide" evidence="2">
    <location>
        <begin position="1"/>
        <end position="20"/>
    </location>
</feature>
<dbReference type="KEGG" id="fcy:FRACYDRAFT_267113"/>
<evidence type="ECO:0000256" key="2">
    <source>
        <dbReference type="SAM" id="SignalP"/>
    </source>
</evidence>
<dbReference type="InterPro" id="IPR012674">
    <property type="entry name" value="Calycin"/>
</dbReference>
<reference evidence="4 5" key="1">
    <citation type="submission" date="2016-09" db="EMBL/GenBank/DDBJ databases">
        <title>Extensive genetic diversity and differential bi-allelic expression allows diatom success in the polar Southern Ocean.</title>
        <authorList>
            <consortium name="DOE Joint Genome Institute"/>
            <person name="Mock T."/>
            <person name="Otillar R.P."/>
            <person name="Strauss J."/>
            <person name="Dupont C."/>
            <person name="Frickenhaus S."/>
            <person name="Maumus F."/>
            <person name="Mcmullan M."/>
            <person name="Sanges R."/>
            <person name="Schmutz J."/>
            <person name="Toseland A."/>
            <person name="Valas R."/>
            <person name="Veluchamy A."/>
            <person name="Ward B.J."/>
            <person name="Allen A."/>
            <person name="Barry K."/>
            <person name="Falciatore A."/>
            <person name="Ferrante M."/>
            <person name="Fortunato A.E."/>
            <person name="Gloeckner G."/>
            <person name="Gruber A."/>
            <person name="Hipkin R."/>
            <person name="Janech M."/>
            <person name="Kroth P."/>
            <person name="Leese F."/>
            <person name="Lindquist E."/>
            <person name="Lyon B.R."/>
            <person name="Martin J."/>
            <person name="Mayer C."/>
            <person name="Parker M."/>
            <person name="Quesneville H."/>
            <person name="Raymond J."/>
            <person name="Uhlig C."/>
            <person name="Valentin K.U."/>
            <person name="Worden A.Z."/>
            <person name="Armbrust E.V."/>
            <person name="Bowler C."/>
            <person name="Green B."/>
            <person name="Moulton V."/>
            <person name="Van Oosterhout C."/>
            <person name="Grigoriev I."/>
        </authorList>
    </citation>
    <scope>NUCLEOTIDE SEQUENCE [LARGE SCALE GENOMIC DNA]</scope>
    <source>
        <strain evidence="4 5">CCMP1102</strain>
    </source>
</reference>
<dbReference type="AlphaFoldDB" id="A0A1E7FV42"/>
<accession>A0A1E7FV42</accession>
<evidence type="ECO:0000313" key="5">
    <source>
        <dbReference type="Proteomes" id="UP000095751"/>
    </source>
</evidence>
<keyword evidence="5" id="KW-1185">Reference proteome</keyword>
<dbReference type="SUPFAM" id="SSF50814">
    <property type="entry name" value="Lipocalins"/>
    <property type="match status" value="1"/>
</dbReference>
<dbReference type="PANTHER" id="PTHR33970">
    <property type="entry name" value="VIOLAXANTHIN DE-EPOXIDASE, CHLOROPLASTIC-RELATED"/>
    <property type="match status" value="1"/>
</dbReference>